<reference evidence="2 3" key="1">
    <citation type="submission" date="2019-07" db="EMBL/GenBank/DDBJ databases">
        <title>The draft genome sequence of Aquimarina algiphila M91.</title>
        <authorList>
            <person name="Meng X."/>
        </authorList>
    </citation>
    <scope>NUCLEOTIDE SEQUENCE [LARGE SCALE GENOMIC DNA]</scope>
    <source>
        <strain evidence="2 3">M91</strain>
    </source>
</reference>
<evidence type="ECO:0000313" key="2">
    <source>
        <dbReference type="EMBL" id="TSE02686.1"/>
    </source>
</evidence>
<proteinExistence type="predicted"/>
<organism evidence="2 3">
    <name type="scientific">Aquimarina algiphila</name>
    <dbReference type="NCBI Taxonomy" id="2047982"/>
    <lineage>
        <taxon>Bacteria</taxon>
        <taxon>Pseudomonadati</taxon>
        <taxon>Bacteroidota</taxon>
        <taxon>Flavobacteriia</taxon>
        <taxon>Flavobacteriales</taxon>
        <taxon>Flavobacteriaceae</taxon>
        <taxon>Aquimarina</taxon>
    </lineage>
</organism>
<keyword evidence="3" id="KW-1185">Reference proteome</keyword>
<comment type="caution">
    <text evidence="2">The sequence shown here is derived from an EMBL/GenBank/DDBJ whole genome shotgun (WGS) entry which is preliminary data.</text>
</comment>
<feature type="transmembrane region" description="Helical" evidence="1">
    <location>
        <begin position="46"/>
        <end position="67"/>
    </location>
</feature>
<dbReference type="Proteomes" id="UP000318833">
    <property type="component" value="Unassembled WGS sequence"/>
</dbReference>
<accession>A0A554VA48</accession>
<keyword evidence="1" id="KW-1133">Transmembrane helix</keyword>
<evidence type="ECO:0000313" key="3">
    <source>
        <dbReference type="Proteomes" id="UP000318833"/>
    </source>
</evidence>
<dbReference type="AlphaFoldDB" id="A0A554VA48"/>
<keyword evidence="1" id="KW-0472">Membrane</keyword>
<name>A0A554VA48_9FLAO</name>
<dbReference type="EMBL" id="VLNR01000148">
    <property type="protein sequence ID" value="TSE02686.1"/>
    <property type="molecule type" value="Genomic_DNA"/>
</dbReference>
<keyword evidence="1" id="KW-0812">Transmembrane</keyword>
<dbReference type="RefSeq" id="WP_109438331.1">
    <property type="nucleotide sequence ID" value="NZ_CANMIK010000138.1"/>
</dbReference>
<sequence>MLEKLLLKHLTKKGIIAYFVGTIILFALLAYYILGIAGYSLEEGRTMFFVGIIILNLLWAGACLLFWKKPKEEENDDLKIND</sequence>
<gene>
    <name evidence="2" type="ORF">FOF46_30615</name>
</gene>
<protein>
    <submittedName>
        <fullName evidence="2">Uncharacterized protein</fullName>
    </submittedName>
</protein>
<feature type="transmembrane region" description="Helical" evidence="1">
    <location>
        <begin position="15"/>
        <end position="34"/>
    </location>
</feature>
<evidence type="ECO:0000256" key="1">
    <source>
        <dbReference type="SAM" id="Phobius"/>
    </source>
</evidence>
<dbReference type="OrthoDB" id="1447528at2"/>